<gene>
    <name evidence="2" type="ORF">UFOPK4173_01758</name>
</gene>
<reference evidence="2" key="1">
    <citation type="submission" date="2020-05" db="EMBL/GenBank/DDBJ databases">
        <authorList>
            <person name="Chiriac C."/>
            <person name="Salcher M."/>
            <person name="Ghai R."/>
            <person name="Kavagutti S V."/>
        </authorList>
    </citation>
    <scope>NUCLEOTIDE SEQUENCE</scope>
</reference>
<dbReference type="PANTHER" id="PTHR45947">
    <property type="entry name" value="SULFOQUINOVOSYL TRANSFERASE SQD2"/>
    <property type="match status" value="1"/>
</dbReference>
<dbReference type="Pfam" id="PF00535">
    <property type="entry name" value="Glycos_transf_2"/>
    <property type="match status" value="1"/>
</dbReference>
<dbReference type="Gene3D" id="3.40.50.2000">
    <property type="entry name" value="Glycogen Phosphorylase B"/>
    <property type="match status" value="2"/>
</dbReference>
<dbReference type="Pfam" id="PF13692">
    <property type="entry name" value="Glyco_trans_1_4"/>
    <property type="match status" value="1"/>
</dbReference>
<sequence length="682" mass="74553">MDNSTGPTVPTVAVVLATHNRRSSTLRSLASLLVAADTANAQISVIHVDDGSSDGTAQEVLRLIPDAQQILTDGNQYWAGAMRQGLALAYQSNPDYVLWLNDDVLLYPDALKELLAVSNNPAALTIAVGALVEPGTDTCSYSAVTAQRTWRNTVFGLLTPDQANSATAADTMNGNLVLLPRAVYQQVGNFDPVFQHGMADYDYGLRATQRFGCRIAVSSRFLGECARNRTEGTFRDRSLGLRERWKLLLDPKGLPPKQWIHFQRCHGGPTWPIAAISPYVQTLIPRRLNQTDRAPAHGVGSDKAAEVVILYKSLPHYRVPLYELMREQLAQSNVTLRLIVGQPDAVESTKNDTGEISWAEQVQNRQLPARGQSLIWQPVLRSVRHADLVVVEQASKLIVNNLFAVWRRFGGPQLALWGHGINRNTAASSAAGEWWKKLMLRQSNWFFAYTSGVAEDVISMGVPLGQVTDLHNAIDTRQLSGFRDAVSDEESEQTRSELGLGAGPVGLYVGSLYKEKALPSLVQIGEQIRSIIPDFELIIVGDGEERPALEALARSRPWLHLLGTLFAAELAQVASVASLMMIPGWVGLVVLDAGALRLPIITSDRPDHSVEIDYVTDGVNGLVCPVDETSAAAMISELLQDPDRLARMTAASRKLADETTIENMASRFTQGILDCLAQESRS</sequence>
<dbReference type="PANTHER" id="PTHR45947:SF3">
    <property type="entry name" value="SULFOQUINOVOSYL TRANSFERASE SQD2"/>
    <property type="match status" value="1"/>
</dbReference>
<proteinExistence type="predicted"/>
<dbReference type="EMBL" id="CAFBPW010000267">
    <property type="protein sequence ID" value="CAB5039985.1"/>
    <property type="molecule type" value="Genomic_DNA"/>
</dbReference>
<protein>
    <submittedName>
        <fullName evidence="2">Unannotated protein</fullName>
    </submittedName>
</protein>
<dbReference type="InterPro" id="IPR050194">
    <property type="entry name" value="Glycosyltransferase_grp1"/>
</dbReference>
<dbReference type="CDD" id="cd03801">
    <property type="entry name" value="GT4_PimA-like"/>
    <property type="match status" value="1"/>
</dbReference>
<feature type="domain" description="Glycosyltransferase 2-like" evidence="1">
    <location>
        <begin position="14"/>
        <end position="134"/>
    </location>
</feature>
<evidence type="ECO:0000259" key="1">
    <source>
        <dbReference type="Pfam" id="PF00535"/>
    </source>
</evidence>
<dbReference type="GO" id="GO:0016757">
    <property type="term" value="F:glycosyltransferase activity"/>
    <property type="evidence" value="ECO:0007669"/>
    <property type="project" value="TreeGrafter"/>
</dbReference>
<name>A0A6J7SFE5_9ZZZZ</name>
<evidence type="ECO:0000313" key="2">
    <source>
        <dbReference type="EMBL" id="CAB5039985.1"/>
    </source>
</evidence>
<dbReference type="Gene3D" id="3.90.550.10">
    <property type="entry name" value="Spore Coat Polysaccharide Biosynthesis Protein SpsA, Chain A"/>
    <property type="match status" value="1"/>
</dbReference>
<organism evidence="2">
    <name type="scientific">freshwater metagenome</name>
    <dbReference type="NCBI Taxonomy" id="449393"/>
    <lineage>
        <taxon>unclassified sequences</taxon>
        <taxon>metagenomes</taxon>
        <taxon>ecological metagenomes</taxon>
    </lineage>
</organism>
<dbReference type="InterPro" id="IPR029044">
    <property type="entry name" value="Nucleotide-diphossugar_trans"/>
</dbReference>
<dbReference type="SUPFAM" id="SSF53448">
    <property type="entry name" value="Nucleotide-diphospho-sugar transferases"/>
    <property type="match status" value="1"/>
</dbReference>
<accession>A0A6J7SFE5</accession>
<dbReference type="InterPro" id="IPR001173">
    <property type="entry name" value="Glyco_trans_2-like"/>
</dbReference>
<dbReference type="AlphaFoldDB" id="A0A6J7SFE5"/>
<dbReference type="SUPFAM" id="SSF53756">
    <property type="entry name" value="UDP-Glycosyltransferase/glycogen phosphorylase"/>
    <property type="match status" value="1"/>
</dbReference>